<reference evidence="2" key="1">
    <citation type="submission" date="2022-11" db="UniProtKB">
        <authorList>
            <consortium name="WormBaseParasite"/>
        </authorList>
    </citation>
    <scope>IDENTIFICATION</scope>
</reference>
<organism evidence="1 2">
    <name type="scientific">Romanomermis culicivorax</name>
    <name type="common">Nematode worm</name>
    <dbReference type="NCBI Taxonomy" id="13658"/>
    <lineage>
        <taxon>Eukaryota</taxon>
        <taxon>Metazoa</taxon>
        <taxon>Ecdysozoa</taxon>
        <taxon>Nematoda</taxon>
        <taxon>Enoplea</taxon>
        <taxon>Dorylaimia</taxon>
        <taxon>Mermithida</taxon>
        <taxon>Mermithoidea</taxon>
        <taxon>Mermithidae</taxon>
        <taxon>Romanomermis</taxon>
    </lineage>
</organism>
<proteinExistence type="predicted"/>
<sequence length="204" mass="22565">MGNIGRGVILGAENCSLDVCVQLPPLLVKMSTHSREPEFLANHKGGRPSSSNALTSACVIGALPTAHATCKGVRRSVGLKTINNIRNGPDLVAHERHKKIKLSAPKGSVILHREDAAPLVLFILKSGAAWEIIFIKSFCGALEFLALVNITFCIWKMIRTSSAWEECQAPEIFKSENDVFIVFQWELRKITFQNAWKTLNEARE</sequence>
<accession>A0A915HM02</accession>
<keyword evidence="1" id="KW-1185">Reference proteome</keyword>
<name>A0A915HM02_ROMCU</name>
<evidence type="ECO:0000313" key="2">
    <source>
        <dbReference type="WBParaSite" id="nRc.2.0.1.t02367-RA"/>
    </source>
</evidence>
<dbReference type="AlphaFoldDB" id="A0A915HM02"/>
<dbReference type="Proteomes" id="UP000887565">
    <property type="component" value="Unplaced"/>
</dbReference>
<evidence type="ECO:0000313" key="1">
    <source>
        <dbReference type="Proteomes" id="UP000887565"/>
    </source>
</evidence>
<protein>
    <submittedName>
        <fullName evidence="2">Uncharacterized protein</fullName>
    </submittedName>
</protein>
<dbReference type="WBParaSite" id="nRc.2.0.1.t02367-RA">
    <property type="protein sequence ID" value="nRc.2.0.1.t02367-RA"/>
    <property type="gene ID" value="nRc.2.0.1.g02367"/>
</dbReference>